<feature type="compositionally biased region" description="Low complexity" evidence="1">
    <location>
        <begin position="901"/>
        <end position="910"/>
    </location>
</feature>
<evidence type="ECO:0000259" key="4">
    <source>
        <dbReference type="Pfam" id="PF19076"/>
    </source>
</evidence>
<organism evidence="6 7">
    <name type="scientific">Gleimia coleocanis DSM 15436</name>
    <dbReference type="NCBI Taxonomy" id="525245"/>
    <lineage>
        <taxon>Bacteria</taxon>
        <taxon>Bacillati</taxon>
        <taxon>Actinomycetota</taxon>
        <taxon>Actinomycetes</taxon>
        <taxon>Actinomycetales</taxon>
        <taxon>Actinomycetaceae</taxon>
        <taxon>Gleimia</taxon>
    </lineage>
</organism>
<reference evidence="6 7" key="1">
    <citation type="submission" date="2009-01" db="EMBL/GenBank/DDBJ databases">
        <authorList>
            <person name="Qin X."/>
            <person name="Bachman B."/>
            <person name="Battles P."/>
            <person name="Bell A."/>
            <person name="Bess C."/>
            <person name="Bickham C."/>
            <person name="Chaboub L."/>
            <person name="Chen D."/>
            <person name="Coyle M."/>
            <person name="Deiros D.R."/>
            <person name="Dinh H."/>
            <person name="Forbes L."/>
            <person name="Fowler G."/>
            <person name="Francisco L."/>
            <person name="Fu Q."/>
            <person name="Gubbala S."/>
            <person name="Hale W."/>
            <person name="Han Y."/>
            <person name="Hemphill L."/>
            <person name="Highlander S.K."/>
            <person name="Hirani K."/>
            <person name="Hogues M."/>
            <person name="Jackson L."/>
            <person name="Jakkamsetti A."/>
            <person name="Javaid M."/>
            <person name="Jiang H."/>
            <person name="Korchina V."/>
            <person name="Kovar C."/>
            <person name="Lara F."/>
            <person name="Lee S."/>
            <person name="Mata R."/>
            <person name="Mathew T."/>
            <person name="Moen C."/>
            <person name="Morales K."/>
            <person name="Munidasa M."/>
            <person name="Nazareth L."/>
            <person name="Ngo R."/>
            <person name="Nguyen L."/>
            <person name="Okwuonu G."/>
            <person name="Ongeri F."/>
            <person name="Patil S."/>
            <person name="Petrosino J."/>
            <person name="Pham C."/>
            <person name="Pham P."/>
            <person name="Pu L.-L."/>
            <person name="Puazo M."/>
            <person name="Raj R."/>
            <person name="Reid J."/>
            <person name="Rouhana J."/>
            <person name="Saada N."/>
            <person name="Shang Y."/>
            <person name="Simmons D."/>
            <person name="Thornton R."/>
            <person name="Warren J."/>
            <person name="Weissenberger G."/>
            <person name="Zhang J."/>
            <person name="Zhang L."/>
            <person name="Zhou C."/>
            <person name="Zhu D."/>
            <person name="Muzny D."/>
            <person name="Worley K."/>
            <person name="Gibbs R."/>
        </authorList>
    </citation>
    <scope>NUCLEOTIDE SEQUENCE [LARGE SCALE GENOMIC DNA]</scope>
    <source>
        <strain evidence="6 7">DSM 15436</strain>
    </source>
</reference>
<feature type="non-terminal residue" evidence="6">
    <location>
        <position position="1000"/>
    </location>
</feature>
<keyword evidence="2" id="KW-0732">Signal</keyword>
<feature type="region of interest" description="Disordered" evidence="1">
    <location>
        <begin position="901"/>
        <end position="920"/>
    </location>
</feature>
<protein>
    <recommendedName>
        <fullName evidence="8">CshA domain-containing protein</fullName>
    </recommendedName>
</protein>
<dbReference type="NCBIfam" id="TIGR04225">
    <property type="entry name" value="CshA_fibril_rpt"/>
    <property type="match status" value="4"/>
</dbReference>
<keyword evidence="7" id="KW-1185">Reference proteome</keyword>
<evidence type="ECO:0008006" key="8">
    <source>
        <dbReference type="Google" id="ProtNLM"/>
    </source>
</evidence>
<evidence type="ECO:0000313" key="7">
    <source>
        <dbReference type="Proteomes" id="UP000010301"/>
    </source>
</evidence>
<feature type="region of interest" description="Disordered" evidence="1">
    <location>
        <begin position="784"/>
        <end position="816"/>
    </location>
</feature>
<evidence type="ECO:0000256" key="1">
    <source>
        <dbReference type="SAM" id="MobiDB-lite"/>
    </source>
</evidence>
<dbReference type="Pfam" id="PF19076">
    <property type="entry name" value="CshA_repeat"/>
    <property type="match status" value="4"/>
</dbReference>
<dbReference type="HOGENOM" id="CLU_299884_0_0_11"/>
<feature type="domain" description="CshA" evidence="4">
    <location>
        <begin position="889"/>
        <end position="997"/>
    </location>
</feature>
<feature type="domain" description="CshA" evidence="4">
    <location>
        <begin position="527"/>
        <end position="624"/>
    </location>
</feature>
<dbReference type="RefSeq" id="WP_006546095.1">
    <property type="nucleotide sequence ID" value="NZ_DS999539.1"/>
</dbReference>
<dbReference type="eggNOG" id="COG2373">
    <property type="taxonomic scope" value="Bacteria"/>
</dbReference>
<dbReference type="InterPro" id="IPR045474">
    <property type="entry name" value="GEVED"/>
</dbReference>
<dbReference type="AlphaFoldDB" id="C0VZP5"/>
<dbReference type="Pfam" id="PF18651">
    <property type="entry name" value="CshA_NR2"/>
    <property type="match status" value="1"/>
</dbReference>
<feature type="signal peptide" evidence="2">
    <location>
        <begin position="1"/>
        <end position="25"/>
    </location>
</feature>
<evidence type="ECO:0000259" key="3">
    <source>
        <dbReference type="Pfam" id="PF18651"/>
    </source>
</evidence>
<evidence type="ECO:0000313" key="6">
    <source>
        <dbReference type="EMBL" id="EEH64164.1"/>
    </source>
</evidence>
<gene>
    <name evidence="6" type="ORF">HMPREF0044_0635</name>
</gene>
<feature type="domain" description="GEVED" evidence="5">
    <location>
        <begin position="444"/>
        <end position="521"/>
    </location>
</feature>
<dbReference type="EMBL" id="ACFG01000029">
    <property type="protein sequence ID" value="EEH64164.1"/>
    <property type="molecule type" value="Genomic_DNA"/>
</dbReference>
<name>C0VZP5_9ACTO</name>
<comment type="caution">
    <text evidence="6">The sequence shown here is derived from an EMBL/GenBank/DDBJ whole genome shotgun (WGS) entry which is preliminary data.</text>
</comment>
<evidence type="ECO:0000256" key="2">
    <source>
        <dbReference type="SAM" id="SignalP"/>
    </source>
</evidence>
<accession>C0VZP5</accession>
<feature type="domain" description="CshA" evidence="4">
    <location>
        <begin position="662"/>
        <end position="770"/>
    </location>
</feature>
<dbReference type="Proteomes" id="UP000010301">
    <property type="component" value="Unassembled WGS sequence"/>
</dbReference>
<feature type="chain" id="PRO_5039287682" description="CshA domain-containing protein" evidence="2">
    <location>
        <begin position="26"/>
        <end position="1000"/>
    </location>
</feature>
<feature type="domain" description="Surface adhesin CshA non-repetitive" evidence="3">
    <location>
        <begin position="47"/>
        <end position="350"/>
    </location>
</feature>
<dbReference type="InterPro" id="IPR040683">
    <property type="entry name" value="CshA_NR2"/>
</dbReference>
<dbReference type="InterPro" id="IPR026395">
    <property type="entry name" value="CshA_fibril"/>
</dbReference>
<dbReference type="STRING" id="525245.HMPREF0044_0635"/>
<evidence type="ECO:0000259" key="5">
    <source>
        <dbReference type="Pfam" id="PF20009"/>
    </source>
</evidence>
<feature type="domain" description="CshA" evidence="4">
    <location>
        <begin position="775"/>
        <end position="883"/>
    </location>
</feature>
<feature type="region of interest" description="Disordered" evidence="1">
    <location>
        <begin position="671"/>
        <end position="705"/>
    </location>
</feature>
<sequence length="1000" mass="107279">MKRVISKTAALTVAFTLLAAPLALAGVVYDADDGTVVPNPTTVARNFHWIDWSEPGVIKSEPLESVSKQVANSEQKNAALKLTVGTRYEKEISPGYFLYGEVIALKPLMDNERNIGQTVYSQSKAGRTSPRTEINVVAKELDTRYSHYRLAGLPYSGMMAMGPDRDGGNVGLTMRFKAINNGKPVKPTIIVTDAEEAGTQEVEIFKTTGSGWKQVAEFATSKRPFGRWSTTQITLNGRVGDTYSWLSGGTIGVTTRLDDNGEPYSIQKWSGLKEQVNSAGRKEYVLDPDRHPDINPGKSGLGKSAIGPLFTDRISGTVPILATSATSYEGVDVSFYVNSSGIQDVMFGAMLPETGDAPESYGEAIHLMPKEQSSYLGRQFPDIDPVELEKSVLKPWNNDDTVDLADEGIAQLHADGATDFQAADRFNPYTLPIYVTVRSAQTRVIGWVDFNNNGTFDAEESSGIVPVDATGKVNLEFTETSTIPYCTEKLGVRVRLVDENDVKNPTPTSTAFSGEVEDFQIPAICPPKGSKETTEGPQNQPQSIKVNFTAQGKLRNDGQTNASIDANQAVKIVTSSGSLVTSWTEPNQGTYTVTADGTVTFQPLPSFVGAAKGVVLRAVDTNGLSSGWTPIEADNLTAINEGVNGATTMDGVYIPTVTPLPLEPHHVVSEDVQGRDQENTPTFSRNGDPVTPTADRPAKLIDPATGQVTTKRTVDAMKNGERIGTYTITPRTGKVVFSPNPDFVGEAEPAKVVVTDEHGQTATGLYTPTVTPLPLEPRHVVSEDVQGRDQENTPTFSRNGDPVTPTADRPAKLIDPATGQETDNVTVDAMKNGKRIGTYTITPGTGKVVFSPNPDFIGEAEPAKVVVTDEYGQSATGKYTPTVTPLPLVPQNVSSIDIQGTTQTGTPTFTRNNVPVTPTADRPAKLIDPVTGQPTAELSIPALNEGGKQIGTYTVEPLTGKITFTPNKNEKDTPQPAVIEITDEVGQKARGVYTPTVVPV</sequence>
<proteinExistence type="predicted"/>
<dbReference type="Pfam" id="PF20009">
    <property type="entry name" value="GEVED"/>
    <property type="match status" value="1"/>
</dbReference>